<sequence>MPLVASIVLIITLTTCLILTLVMHRYIGGLKVPYFSDLGRDPPSYYVFGIGLSIVALSIAVTWILNYEYQAASLQLRVRRGQMSKWLRLVWARIVLTAGVLSTIGLPTLAFCSTTSCPSVHVYATFWFFLLEILAILINTTISWRLLQATRHYHHRLHYANDANELASVHQTVSSLRRTVVLQTVTSAVLMITVLAFIPIGIAVLDDDRRLPIRDCLNKQLGTKYCTSTMQYNNNETKLWKYDTHFVAHQIRAVCEWATMIALVAYSLSFLLYRDYELETEFLATTNDNNNMNTTLLP</sequence>
<evidence type="ECO:0000256" key="5">
    <source>
        <dbReference type="SAM" id="Phobius"/>
    </source>
</evidence>
<dbReference type="OMA" id="INTTISW"/>
<organism evidence="7 8">
    <name type="scientific">Globisporangium ultimum (strain ATCC 200006 / CBS 805.95 / DAOM BR144)</name>
    <name type="common">Pythium ultimum</name>
    <dbReference type="NCBI Taxonomy" id="431595"/>
    <lineage>
        <taxon>Eukaryota</taxon>
        <taxon>Sar</taxon>
        <taxon>Stramenopiles</taxon>
        <taxon>Oomycota</taxon>
        <taxon>Peronosporomycetes</taxon>
        <taxon>Pythiales</taxon>
        <taxon>Pythiaceae</taxon>
        <taxon>Globisporangium</taxon>
    </lineage>
</organism>
<keyword evidence="8" id="KW-1185">Reference proteome</keyword>
<dbReference type="HOGENOM" id="CLU_073737_0_0_1"/>
<keyword evidence="3 5" id="KW-1133">Transmembrane helix</keyword>
<dbReference type="GO" id="GO:0012505">
    <property type="term" value="C:endomembrane system"/>
    <property type="evidence" value="ECO:0007669"/>
    <property type="project" value="UniProtKB-SubCell"/>
</dbReference>
<proteinExistence type="predicted"/>
<dbReference type="EMBL" id="GL376609">
    <property type="status" value="NOT_ANNOTATED_CDS"/>
    <property type="molecule type" value="Genomic_DNA"/>
</dbReference>
<evidence type="ECO:0000259" key="6">
    <source>
        <dbReference type="Pfam" id="PF10277"/>
    </source>
</evidence>
<dbReference type="EnsemblProtists" id="PYU1_T013409">
    <property type="protein sequence ID" value="PYU1_T013409"/>
    <property type="gene ID" value="PYU1_G013380"/>
</dbReference>
<evidence type="ECO:0000256" key="2">
    <source>
        <dbReference type="ARBA" id="ARBA00022692"/>
    </source>
</evidence>
<reference evidence="7" key="3">
    <citation type="submission" date="2015-02" db="UniProtKB">
        <authorList>
            <consortium name="EnsemblProtists"/>
        </authorList>
    </citation>
    <scope>IDENTIFICATION</scope>
    <source>
        <strain evidence="7">DAOM BR144</strain>
    </source>
</reference>
<feature type="domain" description="CWH43-like N-terminal" evidence="6">
    <location>
        <begin position="2"/>
        <end position="270"/>
    </location>
</feature>
<dbReference type="InParanoid" id="K3X860"/>
<feature type="transmembrane region" description="Helical" evidence="5">
    <location>
        <begin position="180"/>
        <end position="205"/>
    </location>
</feature>
<feature type="transmembrane region" description="Helical" evidence="5">
    <location>
        <begin position="86"/>
        <end position="106"/>
    </location>
</feature>
<evidence type="ECO:0000256" key="3">
    <source>
        <dbReference type="ARBA" id="ARBA00022989"/>
    </source>
</evidence>
<dbReference type="eggNOG" id="ENOG502S0YF">
    <property type="taxonomic scope" value="Eukaryota"/>
</dbReference>
<feature type="transmembrane region" description="Helical" evidence="5">
    <location>
        <begin position="45"/>
        <end position="65"/>
    </location>
</feature>
<dbReference type="PANTHER" id="PTHR21324:SF2">
    <property type="entry name" value="EG:22E5.9 PROTEIN"/>
    <property type="match status" value="1"/>
</dbReference>
<dbReference type="PANTHER" id="PTHR21324">
    <property type="entry name" value="FASTING-INDUCIBLE INTEGRAL MEMBRANE PROTEIN TM6P1-RELATED"/>
    <property type="match status" value="1"/>
</dbReference>
<keyword evidence="2 5" id="KW-0812">Transmembrane</keyword>
<evidence type="ECO:0000313" key="8">
    <source>
        <dbReference type="Proteomes" id="UP000019132"/>
    </source>
</evidence>
<accession>K3X860</accession>
<dbReference type="VEuPathDB" id="FungiDB:PYU1_G013380"/>
<reference evidence="8" key="2">
    <citation type="submission" date="2010-04" db="EMBL/GenBank/DDBJ databases">
        <authorList>
            <person name="Buell R."/>
            <person name="Hamilton J."/>
            <person name="Hostetler J."/>
        </authorList>
    </citation>
    <scope>NUCLEOTIDE SEQUENCE [LARGE SCALE GENOMIC DNA]</scope>
    <source>
        <strain evidence="8">DAOM:BR144</strain>
    </source>
</reference>
<evidence type="ECO:0000256" key="1">
    <source>
        <dbReference type="ARBA" id="ARBA00004127"/>
    </source>
</evidence>
<dbReference type="Proteomes" id="UP000019132">
    <property type="component" value="Unassembled WGS sequence"/>
</dbReference>
<dbReference type="InterPro" id="IPR019402">
    <property type="entry name" value="CWH43_N"/>
</dbReference>
<dbReference type="InterPro" id="IPR050911">
    <property type="entry name" value="DRAM/TMEM150_Autophagy_Mod"/>
</dbReference>
<keyword evidence="4 5" id="KW-0472">Membrane</keyword>
<protein>
    <recommendedName>
        <fullName evidence="6">CWH43-like N-terminal domain-containing protein</fullName>
    </recommendedName>
</protein>
<feature type="transmembrane region" description="Helical" evidence="5">
    <location>
        <begin position="251"/>
        <end position="273"/>
    </location>
</feature>
<evidence type="ECO:0000256" key="4">
    <source>
        <dbReference type="ARBA" id="ARBA00023136"/>
    </source>
</evidence>
<feature type="transmembrane region" description="Helical" evidence="5">
    <location>
        <begin position="126"/>
        <end position="147"/>
    </location>
</feature>
<dbReference type="AlphaFoldDB" id="K3X860"/>
<name>K3X860_GLOUD</name>
<reference evidence="8" key="1">
    <citation type="journal article" date="2010" name="Genome Biol.">
        <title>Genome sequence of the necrotrophic plant pathogen Pythium ultimum reveals original pathogenicity mechanisms and effector repertoire.</title>
        <authorList>
            <person name="Levesque C.A."/>
            <person name="Brouwer H."/>
            <person name="Cano L."/>
            <person name="Hamilton J.P."/>
            <person name="Holt C."/>
            <person name="Huitema E."/>
            <person name="Raffaele S."/>
            <person name="Robideau G.P."/>
            <person name="Thines M."/>
            <person name="Win J."/>
            <person name="Zerillo M.M."/>
            <person name="Beakes G.W."/>
            <person name="Boore J.L."/>
            <person name="Busam D."/>
            <person name="Dumas B."/>
            <person name="Ferriera S."/>
            <person name="Fuerstenberg S.I."/>
            <person name="Gachon C.M."/>
            <person name="Gaulin E."/>
            <person name="Govers F."/>
            <person name="Grenville-Briggs L."/>
            <person name="Horner N."/>
            <person name="Hostetler J."/>
            <person name="Jiang R.H."/>
            <person name="Johnson J."/>
            <person name="Krajaejun T."/>
            <person name="Lin H."/>
            <person name="Meijer H.J."/>
            <person name="Moore B."/>
            <person name="Morris P."/>
            <person name="Phuntmart V."/>
            <person name="Puiu D."/>
            <person name="Shetty J."/>
            <person name="Stajich J.E."/>
            <person name="Tripathy S."/>
            <person name="Wawra S."/>
            <person name="van West P."/>
            <person name="Whitty B.R."/>
            <person name="Coutinho P.M."/>
            <person name="Henrissat B."/>
            <person name="Martin F."/>
            <person name="Thomas P.D."/>
            <person name="Tyler B.M."/>
            <person name="De Vries R.P."/>
            <person name="Kamoun S."/>
            <person name="Yandell M."/>
            <person name="Tisserat N."/>
            <person name="Buell C.R."/>
        </authorList>
    </citation>
    <scope>NUCLEOTIDE SEQUENCE</scope>
    <source>
        <strain evidence="8">DAOM:BR144</strain>
    </source>
</reference>
<comment type="subcellular location">
    <subcellularLocation>
        <location evidence="1">Endomembrane system</location>
        <topology evidence="1">Multi-pass membrane protein</topology>
    </subcellularLocation>
</comment>
<evidence type="ECO:0000313" key="7">
    <source>
        <dbReference type="EnsemblProtists" id="PYU1_T013409"/>
    </source>
</evidence>
<dbReference type="Pfam" id="PF10277">
    <property type="entry name" value="Frag1"/>
    <property type="match status" value="1"/>
</dbReference>